<dbReference type="EMBL" id="JAAXOX010000002">
    <property type="protein sequence ID" value="NKY22035.1"/>
    <property type="molecule type" value="Genomic_DNA"/>
</dbReference>
<dbReference type="Proteomes" id="UP000581206">
    <property type="component" value="Unassembled WGS sequence"/>
</dbReference>
<reference evidence="1 2" key="1">
    <citation type="submission" date="2020-04" db="EMBL/GenBank/DDBJ databases">
        <title>MicrobeNet Type strains.</title>
        <authorList>
            <person name="Nicholson A.C."/>
        </authorList>
    </citation>
    <scope>NUCLEOTIDE SEQUENCE [LARGE SCALE GENOMIC DNA]</scope>
    <source>
        <strain evidence="1 2">ATCC BAA-788</strain>
    </source>
</reference>
<organism evidence="1 2">
    <name type="scientific">Cellulomonas denverensis</name>
    <dbReference type="NCBI Taxonomy" id="264297"/>
    <lineage>
        <taxon>Bacteria</taxon>
        <taxon>Bacillati</taxon>
        <taxon>Actinomycetota</taxon>
        <taxon>Actinomycetes</taxon>
        <taxon>Micrococcales</taxon>
        <taxon>Cellulomonadaceae</taxon>
        <taxon>Cellulomonas</taxon>
    </lineage>
</organism>
<dbReference type="Pfam" id="PF13376">
    <property type="entry name" value="OmdA"/>
    <property type="match status" value="1"/>
</dbReference>
<proteinExistence type="predicted"/>
<protein>
    <recommendedName>
        <fullName evidence="3">OmdA domain containing protein</fullName>
    </recommendedName>
</protein>
<evidence type="ECO:0000313" key="1">
    <source>
        <dbReference type="EMBL" id="NKY22035.1"/>
    </source>
</evidence>
<accession>A0A7X6KTY8</accession>
<comment type="caution">
    <text evidence="1">The sequence shown here is derived from an EMBL/GenBank/DDBJ whole genome shotgun (WGS) entry which is preliminary data.</text>
</comment>
<dbReference type="AlphaFoldDB" id="A0A7X6KTY8"/>
<evidence type="ECO:0000313" key="2">
    <source>
        <dbReference type="Proteomes" id="UP000581206"/>
    </source>
</evidence>
<gene>
    <name evidence="1" type="ORF">HGA03_05075</name>
</gene>
<sequence length="202" mass="22528">MLDRTHKEAAVTAPSYLEHGLVFPDRTALRSWLAEQGPTADGVWLVIGKPGGPRTVSAAEALEEALCQGWIDGQMRRVDDLAYRKYFAPRRRGSRWSARNRTLVEQLIARGVVAQAGLDAVAAARADGCWDTTATPPPSDEQGAELDALIRGHEPAHTHWSGMSPSVRRTYARLYFDAKTEQTRARRLERILDRLDQNLKPM</sequence>
<name>A0A7X6KTY8_9CELL</name>
<keyword evidence="2" id="KW-1185">Reference proteome</keyword>
<evidence type="ECO:0008006" key="3">
    <source>
        <dbReference type="Google" id="ProtNLM"/>
    </source>
</evidence>